<feature type="region of interest" description="Disordered" evidence="1">
    <location>
        <begin position="1"/>
        <end position="31"/>
    </location>
</feature>
<protein>
    <submittedName>
        <fullName evidence="2">Uncharacterized protein</fullName>
    </submittedName>
</protein>
<name>A0A5D3AT32_9TREE</name>
<comment type="caution">
    <text evidence="2">The sequence shown here is derived from an EMBL/GenBank/DDBJ whole genome shotgun (WGS) entry which is preliminary data.</text>
</comment>
<evidence type="ECO:0000256" key="1">
    <source>
        <dbReference type="SAM" id="MobiDB-lite"/>
    </source>
</evidence>
<reference evidence="2 3" key="1">
    <citation type="submission" date="2017-05" db="EMBL/GenBank/DDBJ databases">
        <title>The Genome Sequence of Tsuchiyaea wingfieldii DSM 27421.</title>
        <authorList>
            <person name="Cuomo C."/>
            <person name="Passer A."/>
            <person name="Billmyre B."/>
            <person name="Heitman J."/>
        </authorList>
    </citation>
    <scope>NUCLEOTIDE SEQUENCE [LARGE SCALE GENOMIC DNA]</scope>
    <source>
        <strain evidence="2 3">DSM 27421</strain>
    </source>
</reference>
<proteinExistence type="predicted"/>
<feature type="compositionally biased region" description="Polar residues" evidence="1">
    <location>
        <begin position="1"/>
        <end position="14"/>
    </location>
</feature>
<dbReference type="EMBL" id="NIDF01000056">
    <property type="protein sequence ID" value="TYJ54657.1"/>
    <property type="molecule type" value="Genomic_DNA"/>
</dbReference>
<keyword evidence="3" id="KW-1185">Reference proteome</keyword>
<accession>A0A5D3AT32</accession>
<dbReference type="Proteomes" id="UP000322245">
    <property type="component" value="Unassembled WGS sequence"/>
</dbReference>
<sequence>MNPSRPATNANNNDGPAASLPVATVPPPTARDNKRIEIESYSDDIVARIKRLDRRLKPLETTSSTSICSSSACENMIVRLGAHKWLMSLNLEESTPLDSSFLDRLLASLVLIEDNLDLIGPGKRWRGARDREIRQVKAREAREDLRVAFDKFEKQWDGQRKEDKYRKIAHRLLEGQTVTFETMTAMSQLLARSQQGISRRVGSGKTYPDPPGIWVLSDKINVPSAEERRAMSPKELHSLGDDIEKELENAMQKETEFQREMEARRVSQREEFVVAEGVVESLKGRAKRESGVEMGGCGI</sequence>
<evidence type="ECO:0000313" key="2">
    <source>
        <dbReference type="EMBL" id="TYJ54657.1"/>
    </source>
</evidence>
<evidence type="ECO:0000313" key="3">
    <source>
        <dbReference type="Proteomes" id="UP000322245"/>
    </source>
</evidence>
<dbReference type="AlphaFoldDB" id="A0A5D3AT32"/>
<organism evidence="2 3">
    <name type="scientific">Cryptococcus floricola</name>
    <dbReference type="NCBI Taxonomy" id="2591691"/>
    <lineage>
        <taxon>Eukaryota</taxon>
        <taxon>Fungi</taxon>
        <taxon>Dikarya</taxon>
        <taxon>Basidiomycota</taxon>
        <taxon>Agaricomycotina</taxon>
        <taxon>Tremellomycetes</taxon>
        <taxon>Tremellales</taxon>
        <taxon>Cryptococcaceae</taxon>
        <taxon>Cryptococcus</taxon>
    </lineage>
</organism>
<gene>
    <name evidence="2" type="ORF">B9479_004691</name>
</gene>